<dbReference type="STRING" id="1617426.TR69_WS6001000188"/>
<comment type="caution">
    <text evidence="1">The sequence shown here is derived from an EMBL/GenBank/DDBJ whole genome shotgun (WGS) entry which is preliminary data.</text>
</comment>
<evidence type="ECO:0000313" key="1">
    <source>
        <dbReference type="EMBL" id="KXK27313.1"/>
    </source>
</evidence>
<accession>A0A136M092</accession>
<evidence type="ECO:0000313" key="2">
    <source>
        <dbReference type="Proteomes" id="UP000070457"/>
    </source>
</evidence>
<gene>
    <name evidence="1" type="ORF">TR69_WS6001000188</name>
</gene>
<dbReference type="Proteomes" id="UP000070457">
    <property type="component" value="Unassembled WGS sequence"/>
</dbReference>
<name>A0A136M092_9BACT</name>
<organism evidence="1 2">
    <name type="scientific">candidate division WS6 bacterium OLB20</name>
    <dbReference type="NCBI Taxonomy" id="1617426"/>
    <lineage>
        <taxon>Bacteria</taxon>
        <taxon>Candidatus Dojkabacteria</taxon>
    </lineage>
</organism>
<protein>
    <submittedName>
        <fullName evidence="1">Uncharacterized protein</fullName>
    </submittedName>
</protein>
<reference evidence="1 2" key="1">
    <citation type="submission" date="2015-02" db="EMBL/GenBank/DDBJ databases">
        <title>Improved understanding of the partial-nitritation anammox process through 23 genomes representing the majority of the microbial community.</title>
        <authorList>
            <person name="Speth D.R."/>
            <person name="In T Zandt M."/>
            <person name="Guerrero Cruz S."/>
            <person name="Jetten M.S."/>
            <person name="Dutilh B.E."/>
        </authorList>
    </citation>
    <scope>NUCLEOTIDE SEQUENCE [LARGE SCALE GENOMIC DNA]</scope>
    <source>
        <strain evidence="1">OLB20</strain>
    </source>
</reference>
<proteinExistence type="predicted"/>
<dbReference type="AlphaFoldDB" id="A0A136M092"/>
<dbReference type="EMBL" id="JYNZ01000002">
    <property type="protein sequence ID" value="KXK27313.1"/>
    <property type="molecule type" value="Genomic_DNA"/>
</dbReference>
<sequence length="313" mass="34422">MELTTEMLRSNGRLTQETITARQEYAGMVIAEGLREGRNYSVYGLMGGGKTGTLGVVCRLIPDLVMFKLAGAQRGNEQENSIWQRNGAPITGDVRPVKSIADVYQQICSGLVRPGTPISLNEAQFMADSPADLMRMYELAAKNRNGVFADCLVSWFDGQPNENTEAIVHRSDAAFFMAGWDSFTGEPADFTIRLVGIKNGSVIEQHSEDTYYRGMTAVQRMRLANAVDVSVFGSGLRMIDPDGHQIGECTGMPSHHADPRYAIGASRYRTATLENYHRIYEAAEISLPADSIVPASKLFPLANRVDWNSVTID</sequence>